<dbReference type="PANTHER" id="PTHR42908">
    <property type="entry name" value="TRANSLATION ELONGATION FACTOR-RELATED"/>
    <property type="match status" value="1"/>
</dbReference>
<organism evidence="2 3">
    <name type="scientific">Hondaea fermentalgiana</name>
    <dbReference type="NCBI Taxonomy" id="2315210"/>
    <lineage>
        <taxon>Eukaryota</taxon>
        <taxon>Sar</taxon>
        <taxon>Stramenopiles</taxon>
        <taxon>Bigyra</taxon>
        <taxon>Labyrinthulomycetes</taxon>
        <taxon>Thraustochytrida</taxon>
        <taxon>Thraustochytriidae</taxon>
        <taxon>Hondaea</taxon>
    </lineage>
</organism>
<dbReference type="GO" id="GO:0003924">
    <property type="term" value="F:GTPase activity"/>
    <property type="evidence" value="ECO:0007669"/>
    <property type="project" value="InterPro"/>
</dbReference>
<dbReference type="InterPro" id="IPR009000">
    <property type="entry name" value="Transl_B-barrel_sf"/>
</dbReference>
<dbReference type="InterPro" id="IPR004161">
    <property type="entry name" value="EFTu-like_2"/>
</dbReference>
<dbReference type="Gene3D" id="3.30.70.240">
    <property type="match status" value="1"/>
</dbReference>
<dbReference type="InterPro" id="IPR027417">
    <property type="entry name" value="P-loop_NTPase"/>
</dbReference>
<dbReference type="FunFam" id="3.40.50.300:FF:000055">
    <property type="entry name" value="GTP-binding protein TypA"/>
    <property type="match status" value="1"/>
</dbReference>
<protein>
    <submittedName>
        <fullName evidence="2">Tyrosine phosphorylated protein A</fullName>
    </submittedName>
</protein>
<proteinExistence type="predicted"/>
<dbReference type="InterPro" id="IPR035651">
    <property type="entry name" value="BipA_V"/>
</dbReference>
<dbReference type="Gene3D" id="3.40.50.300">
    <property type="entry name" value="P-loop containing nucleotide triphosphate hydrolases"/>
    <property type="match status" value="1"/>
</dbReference>
<dbReference type="PROSITE" id="PS51722">
    <property type="entry name" value="G_TR_2"/>
    <property type="match status" value="1"/>
</dbReference>
<dbReference type="GO" id="GO:0005525">
    <property type="term" value="F:GTP binding"/>
    <property type="evidence" value="ECO:0007669"/>
    <property type="project" value="InterPro"/>
</dbReference>
<evidence type="ECO:0000313" key="3">
    <source>
        <dbReference type="Proteomes" id="UP000241890"/>
    </source>
</evidence>
<dbReference type="Gene3D" id="3.30.70.870">
    <property type="entry name" value="Elongation Factor G (Translational Gtpase), domain 3"/>
    <property type="match status" value="1"/>
</dbReference>
<dbReference type="GO" id="GO:1990904">
    <property type="term" value="C:ribonucleoprotein complex"/>
    <property type="evidence" value="ECO:0007669"/>
    <property type="project" value="TreeGrafter"/>
</dbReference>
<evidence type="ECO:0000313" key="2">
    <source>
        <dbReference type="EMBL" id="GBG27996.1"/>
    </source>
</evidence>
<dbReference type="InterPro" id="IPR047041">
    <property type="entry name" value="BipA_GTP-bd_dom"/>
</dbReference>
<dbReference type="PANTHER" id="PTHR42908:SF8">
    <property type="entry name" value="TR-TYPE G DOMAIN-CONTAINING PROTEIN"/>
    <property type="match status" value="1"/>
</dbReference>
<dbReference type="AlphaFoldDB" id="A0A2R5GAE0"/>
<dbReference type="InterPro" id="IPR031157">
    <property type="entry name" value="G_TR_CS"/>
</dbReference>
<dbReference type="Proteomes" id="UP000241890">
    <property type="component" value="Unassembled WGS sequence"/>
</dbReference>
<evidence type="ECO:0000259" key="1">
    <source>
        <dbReference type="PROSITE" id="PS51722"/>
    </source>
</evidence>
<sequence length="630" mass="68337">MNSSRGLLIRGDKFRNVAIVAHVDHGKTTLVDALLSSTDARTALNDRVMDSNDLERERGITILSKVTSMPHGEKTINLVDTPGHSDFSGEVERVLSMVDGICLVVCATEGPMPQTKYVLSKALALGLLPVVVINKVDRPTARVAEVENEVFDLFCSLDANDDQLEYKTIYTSGKDGWSSLALPSEGELESFKGDMTPLLDTIVGTIPSPRIDKTTSDLRMLVSIMESDPSIHLGKLLLTGRILSGSLKTGDTVHVMNPDGKTVDDAATVVKLMKRVGTARYEIDGSTAGDLVTIAGILDGRVGDTICAQSAASHGPLKAPKLDPATISMFFAVNDSPLAGNKESSGGSKLTQQMLMERLHSEALTNVAIQIEKETRNIDGRESFEVHGRGEMQLGILIESMRREGFELSVSPPKALFIEDDEGKKLEPVEEISIDVPEEIAGKVMELVIGRKGDLTDASLNEEGSRRKMSFHIPSRGMVGLRAEITRMCRGDCIVNSVFFEYQPHKGRIGDSRKGVILSSAAGIATSYALDSAEARGELFIGPNTDVYQGMIIGENSRSEDIEVNITKTKKLTNIRAAGKDDTVRLTPPRVLTLEDAIGYINSDEIIEVTPHAIRLRKSVLGSVRKARKN</sequence>
<dbReference type="SUPFAM" id="SSF54980">
    <property type="entry name" value="EF-G C-terminal domain-like"/>
    <property type="match status" value="2"/>
</dbReference>
<name>A0A2R5GAE0_9STRA</name>
<dbReference type="SUPFAM" id="SSF52540">
    <property type="entry name" value="P-loop containing nucleoside triphosphate hydrolases"/>
    <property type="match status" value="1"/>
</dbReference>
<dbReference type="FunFam" id="2.40.50.250:FF:000001">
    <property type="entry name" value="GTP-binding protein TypA"/>
    <property type="match status" value="1"/>
</dbReference>
<reference evidence="2 3" key="1">
    <citation type="submission" date="2017-12" db="EMBL/GenBank/DDBJ databases">
        <title>Sequencing, de novo assembly and annotation of complete genome of a new Thraustochytrid species, strain FCC1311.</title>
        <authorList>
            <person name="Sedici K."/>
            <person name="Godart F."/>
            <person name="Aiese Cigliano R."/>
            <person name="Sanseverino W."/>
            <person name="Barakat M."/>
            <person name="Ortet P."/>
            <person name="Marechal E."/>
            <person name="Cagnac O."/>
            <person name="Amato A."/>
        </authorList>
    </citation>
    <scope>NUCLEOTIDE SEQUENCE [LARGE SCALE GENOMIC DNA]</scope>
</reference>
<gene>
    <name evidence="2" type="ORF">FCC1311_042192</name>
</gene>
<dbReference type="Pfam" id="PF00009">
    <property type="entry name" value="GTP_EFTU"/>
    <property type="match status" value="1"/>
</dbReference>
<dbReference type="EMBL" id="BEYU01000038">
    <property type="protein sequence ID" value="GBG27996.1"/>
    <property type="molecule type" value="Genomic_DNA"/>
</dbReference>
<dbReference type="InterPro" id="IPR042116">
    <property type="entry name" value="TypA/BipA_C"/>
</dbReference>
<dbReference type="GO" id="GO:0005829">
    <property type="term" value="C:cytosol"/>
    <property type="evidence" value="ECO:0007669"/>
    <property type="project" value="TreeGrafter"/>
</dbReference>
<feature type="domain" description="Tr-type G" evidence="1">
    <location>
        <begin position="12"/>
        <end position="210"/>
    </location>
</feature>
<dbReference type="PROSITE" id="PS00301">
    <property type="entry name" value="G_TR_1"/>
    <property type="match status" value="1"/>
</dbReference>
<dbReference type="CDD" id="cd01891">
    <property type="entry name" value="TypA_BipA"/>
    <property type="match status" value="1"/>
</dbReference>
<keyword evidence="3" id="KW-1185">Reference proteome</keyword>
<dbReference type="InterPro" id="IPR000795">
    <property type="entry name" value="T_Tr_GTP-bd_dom"/>
</dbReference>
<dbReference type="InterPro" id="IPR035647">
    <property type="entry name" value="EFG_III/V"/>
</dbReference>
<dbReference type="Gene3D" id="2.40.30.10">
    <property type="entry name" value="Translation factors"/>
    <property type="match status" value="1"/>
</dbReference>
<dbReference type="InterPro" id="IPR048876">
    <property type="entry name" value="BipA_C"/>
</dbReference>
<dbReference type="OrthoDB" id="364892at2759"/>
<dbReference type="FunCoup" id="A0A2R5GAE0">
    <property type="interactions" value="45"/>
</dbReference>
<accession>A0A2R5GAE0</accession>
<dbReference type="NCBIfam" id="TIGR00231">
    <property type="entry name" value="small_GTP"/>
    <property type="match status" value="1"/>
</dbReference>
<dbReference type="InterPro" id="IPR005225">
    <property type="entry name" value="Small_GTP-bd"/>
</dbReference>
<dbReference type="FunFam" id="3.30.70.240:FF:000002">
    <property type="entry name" value="GTP-binding protein TypA"/>
    <property type="match status" value="1"/>
</dbReference>
<dbReference type="SUPFAM" id="SSF50447">
    <property type="entry name" value="Translation proteins"/>
    <property type="match status" value="1"/>
</dbReference>
<dbReference type="InterPro" id="IPR000640">
    <property type="entry name" value="EFG_V-like"/>
</dbReference>
<dbReference type="Pfam" id="PF21018">
    <property type="entry name" value="BipA_C"/>
    <property type="match status" value="1"/>
</dbReference>
<dbReference type="Pfam" id="PF00679">
    <property type="entry name" value="EFG_C"/>
    <property type="match status" value="1"/>
</dbReference>
<dbReference type="InParanoid" id="A0A2R5GAE0"/>
<comment type="caution">
    <text evidence="2">The sequence shown here is derived from an EMBL/GenBank/DDBJ whole genome shotgun (WGS) entry which is preliminary data.</text>
</comment>
<dbReference type="Pfam" id="PF03144">
    <property type="entry name" value="GTP_EFTU_D2"/>
    <property type="match status" value="1"/>
</dbReference>
<dbReference type="PRINTS" id="PR00315">
    <property type="entry name" value="ELONGATNFCT"/>
</dbReference>
<dbReference type="CDD" id="cd03710">
    <property type="entry name" value="BipA_TypA_C"/>
    <property type="match status" value="1"/>
</dbReference>
<dbReference type="Gene3D" id="2.40.50.250">
    <property type="entry name" value="bipa protein"/>
    <property type="match status" value="1"/>
</dbReference>